<dbReference type="InterPro" id="IPR036420">
    <property type="entry name" value="BRCT_dom_sf"/>
</dbReference>
<reference evidence="12" key="1">
    <citation type="submission" date="2018-12" db="EMBL/GenBank/DDBJ databases">
        <authorList>
            <person name="Yazar S."/>
        </authorList>
    </citation>
    <scope>NUCLEOTIDE SEQUENCE [LARGE SCALE GENOMIC DNA]</scope>
</reference>
<dbReference type="Pfam" id="PF12738">
    <property type="entry name" value="PTCB-BRCT"/>
    <property type="match status" value="1"/>
</dbReference>
<dbReference type="GO" id="GO:0000278">
    <property type="term" value="P:mitotic cell cycle"/>
    <property type="evidence" value="ECO:0007669"/>
    <property type="project" value="TreeGrafter"/>
</dbReference>
<evidence type="ECO:0000256" key="8">
    <source>
        <dbReference type="ARBA" id="ARBA00026061"/>
    </source>
</evidence>
<dbReference type="OMA" id="AMEPRMT"/>
<dbReference type="Gene3D" id="3.40.50.10190">
    <property type="entry name" value="BRCT domain"/>
    <property type="match status" value="3"/>
</dbReference>
<evidence type="ECO:0000259" key="10">
    <source>
        <dbReference type="PROSITE" id="PS50172"/>
    </source>
</evidence>
<keyword evidence="12" id="KW-1185">Reference proteome</keyword>
<feature type="region of interest" description="Disordered" evidence="9">
    <location>
        <begin position="340"/>
        <end position="359"/>
    </location>
</feature>
<reference evidence="11" key="3">
    <citation type="submission" date="2025-09" db="UniProtKB">
        <authorList>
            <consortium name="Ensembl"/>
        </authorList>
    </citation>
    <scope>IDENTIFICATION</scope>
</reference>
<evidence type="ECO:0000313" key="12">
    <source>
        <dbReference type="Proteomes" id="UP000314987"/>
    </source>
</evidence>
<evidence type="ECO:0000256" key="2">
    <source>
        <dbReference type="ARBA" id="ARBA00017027"/>
    </source>
</evidence>
<dbReference type="PROSITE" id="PS50172">
    <property type="entry name" value="BRCT"/>
    <property type="match status" value="2"/>
</dbReference>
<keyword evidence="3" id="KW-0963">Cytoplasm</keyword>
<dbReference type="InterPro" id="IPR029504">
    <property type="entry name" value="Microcephalin_mammal"/>
</dbReference>
<feature type="domain" description="BRCT" evidence="10">
    <location>
        <begin position="704"/>
        <end position="753"/>
    </location>
</feature>
<dbReference type="AlphaFoldDB" id="A0A4X2KFK8"/>
<organism evidence="11 12">
    <name type="scientific">Vombatus ursinus</name>
    <name type="common">Common wombat</name>
    <dbReference type="NCBI Taxonomy" id="29139"/>
    <lineage>
        <taxon>Eukaryota</taxon>
        <taxon>Metazoa</taxon>
        <taxon>Chordata</taxon>
        <taxon>Craniata</taxon>
        <taxon>Vertebrata</taxon>
        <taxon>Euteleostomi</taxon>
        <taxon>Mammalia</taxon>
        <taxon>Metatheria</taxon>
        <taxon>Diprotodontia</taxon>
        <taxon>Vombatidae</taxon>
        <taxon>Vombatus</taxon>
    </lineage>
</organism>
<dbReference type="SMART" id="SM00292">
    <property type="entry name" value="BRCT"/>
    <property type="match status" value="3"/>
</dbReference>
<evidence type="ECO:0000313" key="11">
    <source>
        <dbReference type="Ensembl" id="ENSVURP00010010638.1"/>
    </source>
</evidence>
<dbReference type="InterPro" id="IPR022047">
    <property type="entry name" value="Microcephalin-like"/>
</dbReference>
<feature type="domain" description="BRCT" evidence="10">
    <location>
        <begin position="13"/>
        <end position="105"/>
    </location>
</feature>
<evidence type="ECO:0000256" key="9">
    <source>
        <dbReference type="SAM" id="MobiDB-lite"/>
    </source>
</evidence>
<gene>
    <name evidence="11" type="primary">MCPH1</name>
</gene>
<comment type="subcellular location">
    <subcellularLocation>
        <location evidence="1">Cytoplasm</location>
        <location evidence="1">Cytoskeleton</location>
        <location evidence="1">Microtubule organizing center</location>
        <location evidence="1">Centrosome</location>
    </subcellularLocation>
</comment>
<dbReference type="GO" id="GO:0021987">
    <property type="term" value="P:cerebral cortex development"/>
    <property type="evidence" value="ECO:0007669"/>
    <property type="project" value="InterPro"/>
</dbReference>
<comment type="function">
    <text evidence="7">Implicated in chromosome condensation and DNA damage induced cellular responses. May play a role in neurogenesis and regulation of the size of the cerebral cortex.</text>
</comment>
<dbReference type="Ensembl" id="ENSVURT00010012074.1">
    <property type="protein sequence ID" value="ENSVURP00010010638.1"/>
    <property type="gene ID" value="ENSVURG00010008166.1"/>
</dbReference>
<dbReference type="InterPro" id="IPR001357">
    <property type="entry name" value="BRCT_dom"/>
</dbReference>
<dbReference type="CDD" id="cd17736">
    <property type="entry name" value="BRCT_microcephalin_rpt2"/>
    <property type="match status" value="1"/>
</dbReference>
<dbReference type="PANTHER" id="PTHR14625">
    <property type="entry name" value="MICROCEPHALIN"/>
    <property type="match status" value="1"/>
</dbReference>
<evidence type="ECO:0000256" key="6">
    <source>
        <dbReference type="ARBA" id="ARBA00023212"/>
    </source>
</evidence>
<dbReference type="Pfam" id="PF00533">
    <property type="entry name" value="BRCT"/>
    <property type="match status" value="1"/>
</dbReference>
<dbReference type="PANTHER" id="PTHR14625:SF3">
    <property type="entry name" value="MICROCEPHALIN"/>
    <property type="match status" value="1"/>
</dbReference>
<sequence length="868" mass="98190">MAASGPAGFPRPGGEPILKDVVAYVEVWSSSGVENYSKTFVNQLLGMGAKVSKTFNRNVTHVIFKEGYQSTWDKAQKYGVKLVSVLWVERCRLSGVRVDESLFPAINTNEGLPSLIKKKRKCMQPKDFISRTPENDRRLQKKIEKMASELNIQKTAIDNDIPVLLFEADGSLIYSPTAKIKDQCNAMEKRLQEMKYKRENLSPTFSQMLALNSDPSSSGTCLNTSLNTSQSDESISDVLNTSFDDIWRNCERRKRKMKSDKCVRKAKTNACLSSPVTKTASNTLFGTVTPQRSKSTLPTEKRNFQSTLMTEMLTPEKTQFEGISKEIFSDQDYLSPSLAVGKNHSVRSPGPTSSSEKQLRSLMHLNFPSKQKPRKKKSKMRFTSPKLHLGKTENFLELMMSPVNISPACKEAAYDDYFSPTNLKEGNSRNCTFEVKQILESPSHLNHQRSVYRSKSQSILENIDYSSFSRKMKLILTSDNLVEENNCRLKKLHNCERNVNLNCNPYSEISDAKETIGCCSETDSQERGRNIAIGGNNSLRTIDESVHESACLGREPCDALIALEGSAKEVLINKKELTIPMTIQKRENINSEMLNSCENEKQEDHNFIFKSDAAQEKSVKEMENPFRCIQSIESGKVKLDILDDISEGFKDQKIKSPDESKKTRKVKKPTRTLVMTSMPSEKQNIIMQVVDKLKDFSFSCDVCESTTHVVAGEPRRTLNVLLGIARGCWIVSYEWVLWSLEFGHWVSEEPYELSDNFPAASICRLERHLSTAQYQGDLFASQPVMFITAACEPPCAKLRELVQLCGGQVSRSPFTASIYIGPYRGKKQPEIKYLSEKWILGRKLIVSSEKKNVILMLKTLFETQFWSQ</sequence>
<evidence type="ECO:0000256" key="1">
    <source>
        <dbReference type="ARBA" id="ARBA00004300"/>
    </source>
</evidence>
<dbReference type="CDD" id="cd17751">
    <property type="entry name" value="BRCT_microcephalin_rpt3"/>
    <property type="match status" value="1"/>
</dbReference>
<dbReference type="CDD" id="cd17716">
    <property type="entry name" value="BRCT_microcephalin_rpt1"/>
    <property type="match status" value="1"/>
</dbReference>
<evidence type="ECO:0000256" key="4">
    <source>
        <dbReference type="ARBA" id="ARBA00022553"/>
    </source>
</evidence>
<comment type="subunit">
    <text evidence="8">Interacts with CDC27 and maybe other components of the APC/C complex. Interacts with histone variant H2AX under DNA damage conditions.</text>
</comment>
<protein>
    <recommendedName>
        <fullName evidence="2">Microcephalin</fullName>
    </recommendedName>
</protein>
<dbReference type="SUPFAM" id="SSF52113">
    <property type="entry name" value="BRCT domain"/>
    <property type="match status" value="2"/>
</dbReference>
<accession>A0A4X2KFK8</accession>
<keyword evidence="5" id="KW-0677">Repeat</keyword>
<evidence type="ECO:0000256" key="7">
    <source>
        <dbReference type="ARBA" id="ARBA00025455"/>
    </source>
</evidence>
<keyword evidence="4" id="KW-0597">Phosphoprotein</keyword>
<dbReference type="FunFam" id="3.40.50.10190:FF:000047">
    <property type="entry name" value="Microcephalin"/>
    <property type="match status" value="1"/>
</dbReference>
<keyword evidence="6" id="KW-0206">Cytoskeleton</keyword>
<dbReference type="STRING" id="29139.ENSVURP00010010638"/>
<dbReference type="GeneTree" id="ENSGT00390000018842"/>
<dbReference type="GO" id="GO:0005813">
    <property type="term" value="C:centrosome"/>
    <property type="evidence" value="ECO:0007669"/>
    <property type="project" value="UniProtKB-SubCell"/>
</dbReference>
<evidence type="ECO:0000256" key="3">
    <source>
        <dbReference type="ARBA" id="ARBA00022490"/>
    </source>
</evidence>
<proteinExistence type="predicted"/>
<reference evidence="11" key="2">
    <citation type="submission" date="2025-08" db="UniProtKB">
        <authorList>
            <consortium name="Ensembl"/>
        </authorList>
    </citation>
    <scope>IDENTIFICATION</scope>
</reference>
<dbReference type="Proteomes" id="UP000314987">
    <property type="component" value="Unassembled WGS sequence"/>
</dbReference>
<dbReference type="Pfam" id="PF12258">
    <property type="entry name" value="Microcephalin"/>
    <property type="match status" value="1"/>
</dbReference>
<evidence type="ECO:0000256" key="5">
    <source>
        <dbReference type="ARBA" id="ARBA00022737"/>
    </source>
</evidence>
<name>A0A4X2KFK8_VOMUR</name>